<dbReference type="InterPro" id="IPR029498">
    <property type="entry name" value="HeLo_dom"/>
</dbReference>
<dbReference type="PANTHER" id="PTHR37542:SF3">
    <property type="entry name" value="PRION-INHIBITION AND PROPAGATION HELO DOMAIN-CONTAINING PROTEIN"/>
    <property type="match status" value="1"/>
</dbReference>
<dbReference type="GO" id="GO:0004672">
    <property type="term" value="F:protein kinase activity"/>
    <property type="evidence" value="ECO:0007669"/>
    <property type="project" value="InterPro"/>
</dbReference>
<feature type="non-terminal residue" evidence="2">
    <location>
        <position position="1"/>
    </location>
</feature>
<dbReference type="AlphaFoldDB" id="A0A9P9J1G3"/>
<dbReference type="Proteomes" id="UP000738349">
    <property type="component" value="Unassembled WGS sequence"/>
</dbReference>
<name>A0A9P9J1G3_9HYPO</name>
<accession>A0A9P9J1G3</accession>
<comment type="caution">
    <text evidence="2">The sequence shown here is derived from an EMBL/GenBank/DDBJ whole genome shotgun (WGS) entry which is preliminary data.</text>
</comment>
<sequence length="625" mass="70336">HVLREKFIRNKRKRKERYPTSNLSEFCYFYDNLPALGVAYCIQANIRMPAELILAIVGLLPIIETCSRAYAKLETLIIRLPSLASKFELDVRIESRKFSLYRDYLVKGDAGTPDNNLFEQQSEHTREIIADVVHRITRLLEESNEILEKYGYGDASSPPMPGQRATPPTTATTAMTTTMLTAWPFGDQRSPRAATAPSIKLTERLQWAWNREARVASLLSDLRKYNDDLWHVLNPYHERILRLGLTAFVVPGVSDPAVNRFVESDSSSLTNELLAACLRLRYQVTRLSHQQASGSSQHPDWMSPNRLRAVGSFQGSTAHAPRKISFMIGDPSDLVIVEYYDIAPSVSVEYRAQVGNRIAQLSRLFSEPYDPSLRFLRCLGAVHDPSQPLRYGLVFKAPLVNGAKPSTFRTLDSLLQDETFHVPSLGQPFGLAKALAVALMHMHAAGWVHKSLRPENIIFCQSSREDGYPEIDITQPRLLGFTLSRPTDAASLQTWADRDLDIFTHPERQGQEPLPPFTLRHDHYSLGVVLVSIALWLMPATLRDGFDAMPEPDSGIDRATGWSIYIENLVKAKLGRLAGDIYKNVALGCLTGRFEPQGTSRTSSDRDLQMDFFNYGVKILMQCKA</sequence>
<dbReference type="EMBL" id="JAGMUV010000010">
    <property type="protein sequence ID" value="KAH7141923.1"/>
    <property type="molecule type" value="Genomic_DNA"/>
</dbReference>
<feature type="domain" description="Protein kinase" evidence="1">
    <location>
        <begin position="304"/>
        <end position="613"/>
    </location>
</feature>
<dbReference type="InterPro" id="IPR011009">
    <property type="entry name" value="Kinase-like_dom_sf"/>
</dbReference>
<evidence type="ECO:0000313" key="3">
    <source>
        <dbReference type="Proteomes" id="UP000738349"/>
    </source>
</evidence>
<reference evidence="2" key="1">
    <citation type="journal article" date="2021" name="Nat. Commun.">
        <title>Genetic determinants of endophytism in the Arabidopsis root mycobiome.</title>
        <authorList>
            <person name="Mesny F."/>
            <person name="Miyauchi S."/>
            <person name="Thiergart T."/>
            <person name="Pickel B."/>
            <person name="Atanasova L."/>
            <person name="Karlsson M."/>
            <person name="Huettel B."/>
            <person name="Barry K.W."/>
            <person name="Haridas S."/>
            <person name="Chen C."/>
            <person name="Bauer D."/>
            <person name="Andreopoulos W."/>
            <person name="Pangilinan J."/>
            <person name="LaButti K."/>
            <person name="Riley R."/>
            <person name="Lipzen A."/>
            <person name="Clum A."/>
            <person name="Drula E."/>
            <person name="Henrissat B."/>
            <person name="Kohler A."/>
            <person name="Grigoriev I.V."/>
            <person name="Martin F.M."/>
            <person name="Hacquard S."/>
        </authorList>
    </citation>
    <scope>NUCLEOTIDE SEQUENCE</scope>
    <source>
        <strain evidence="2">MPI-CAGE-AT-0147</strain>
    </source>
</reference>
<dbReference type="Gene3D" id="1.20.120.1020">
    <property type="entry name" value="Prion-inhibition and propagation, HeLo domain"/>
    <property type="match status" value="1"/>
</dbReference>
<organism evidence="2 3">
    <name type="scientific">Dactylonectria macrodidyma</name>
    <dbReference type="NCBI Taxonomy" id="307937"/>
    <lineage>
        <taxon>Eukaryota</taxon>
        <taxon>Fungi</taxon>
        <taxon>Dikarya</taxon>
        <taxon>Ascomycota</taxon>
        <taxon>Pezizomycotina</taxon>
        <taxon>Sordariomycetes</taxon>
        <taxon>Hypocreomycetidae</taxon>
        <taxon>Hypocreales</taxon>
        <taxon>Nectriaceae</taxon>
        <taxon>Dactylonectria</taxon>
    </lineage>
</organism>
<dbReference type="InterPro" id="IPR038305">
    <property type="entry name" value="HeLo_sf"/>
</dbReference>
<dbReference type="PROSITE" id="PS50011">
    <property type="entry name" value="PROTEIN_KINASE_DOM"/>
    <property type="match status" value="1"/>
</dbReference>
<dbReference type="InterPro" id="IPR000719">
    <property type="entry name" value="Prot_kinase_dom"/>
</dbReference>
<proteinExistence type="predicted"/>
<dbReference type="OrthoDB" id="1911848at2759"/>
<dbReference type="SUPFAM" id="SSF56112">
    <property type="entry name" value="Protein kinase-like (PK-like)"/>
    <property type="match status" value="1"/>
</dbReference>
<keyword evidence="3" id="KW-1185">Reference proteome</keyword>
<dbReference type="GO" id="GO:0005524">
    <property type="term" value="F:ATP binding"/>
    <property type="evidence" value="ECO:0007669"/>
    <property type="project" value="InterPro"/>
</dbReference>
<gene>
    <name evidence="2" type="ORF">EDB81DRAFT_899345</name>
</gene>
<dbReference type="Gene3D" id="1.10.510.10">
    <property type="entry name" value="Transferase(Phosphotransferase) domain 1"/>
    <property type="match status" value="1"/>
</dbReference>
<dbReference type="PANTHER" id="PTHR37542">
    <property type="entry name" value="HELO DOMAIN-CONTAINING PROTEIN-RELATED"/>
    <property type="match status" value="1"/>
</dbReference>
<evidence type="ECO:0000313" key="2">
    <source>
        <dbReference type="EMBL" id="KAH7141923.1"/>
    </source>
</evidence>
<protein>
    <recommendedName>
        <fullName evidence="1">Protein kinase domain-containing protein</fullName>
    </recommendedName>
</protein>
<dbReference type="Pfam" id="PF14479">
    <property type="entry name" value="HeLo"/>
    <property type="match status" value="1"/>
</dbReference>
<evidence type="ECO:0000259" key="1">
    <source>
        <dbReference type="PROSITE" id="PS50011"/>
    </source>
</evidence>